<evidence type="ECO:0000313" key="2">
    <source>
        <dbReference type="Proteomes" id="UP000324383"/>
    </source>
</evidence>
<protein>
    <submittedName>
        <fullName evidence="1">Uncharacterized protein</fullName>
    </submittedName>
</protein>
<evidence type="ECO:0000313" key="1">
    <source>
        <dbReference type="EMBL" id="TYK34328.1"/>
    </source>
</evidence>
<dbReference type="RefSeq" id="WP_148727238.1">
    <property type="nucleotide sequence ID" value="NZ_CP197398.1"/>
</dbReference>
<organism evidence="1 2">
    <name type="scientific">Bacteroides pyogenes</name>
    <dbReference type="NCBI Taxonomy" id="310300"/>
    <lineage>
        <taxon>Bacteria</taxon>
        <taxon>Pseudomonadati</taxon>
        <taxon>Bacteroidota</taxon>
        <taxon>Bacteroidia</taxon>
        <taxon>Bacteroidales</taxon>
        <taxon>Bacteroidaceae</taxon>
        <taxon>Bacteroides</taxon>
    </lineage>
</organism>
<reference evidence="1 2" key="1">
    <citation type="submission" date="2019-07" db="EMBL/GenBank/DDBJ databases">
        <title>Draft Genome Sequences of Bacteroides pyogenes Strains Isolated from the Uterus Holstein Dairy Cows with Metritis.</title>
        <authorList>
            <person name="Cunha F."/>
            <person name="Galvao K.N."/>
            <person name="Jeon S.J."/>
            <person name="Jeong K.C."/>
        </authorList>
    </citation>
    <scope>NUCLEOTIDE SEQUENCE [LARGE SCALE GENOMIC DNA]</scope>
    <source>
        <strain evidence="1 2">KG-31</strain>
    </source>
</reference>
<sequence>MSETRSGEGVSAQIGKMGVIDLANGNFSLSDGQVFNVKNDGLQPVTLSVQLAGMSDGDFIETQFECGWNPEIIKTVKQTSLSGTNLKWGY</sequence>
<dbReference type="Proteomes" id="UP000324383">
    <property type="component" value="Unassembled WGS sequence"/>
</dbReference>
<keyword evidence="2" id="KW-1185">Reference proteome</keyword>
<name>A0A5D3FPS8_9BACE</name>
<gene>
    <name evidence="1" type="ORF">FNJ60_04885</name>
</gene>
<proteinExistence type="predicted"/>
<accession>A0A5D3FPS8</accession>
<comment type="caution">
    <text evidence="1">The sequence shown here is derived from an EMBL/GenBank/DDBJ whole genome shotgun (WGS) entry which is preliminary data.</text>
</comment>
<dbReference type="EMBL" id="VKLW01000008">
    <property type="protein sequence ID" value="TYK34328.1"/>
    <property type="molecule type" value="Genomic_DNA"/>
</dbReference>
<dbReference type="AlphaFoldDB" id="A0A5D3FPS8"/>